<reference evidence="1" key="1">
    <citation type="submission" date="2021-06" db="EMBL/GenBank/DDBJ databases">
        <authorList>
            <person name="Hodson N. C."/>
            <person name="Mongue J. A."/>
            <person name="Jaron S. K."/>
        </authorList>
    </citation>
    <scope>NUCLEOTIDE SEQUENCE</scope>
</reference>
<evidence type="ECO:0000313" key="2">
    <source>
        <dbReference type="Proteomes" id="UP000708208"/>
    </source>
</evidence>
<keyword evidence="2" id="KW-1185">Reference proteome</keyword>
<name>A0A8J2LLS3_9HEXA</name>
<comment type="caution">
    <text evidence="1">The sequence shown here is derived from an EMBL/GenBank/DDBJ whole genome shotgun (WGS) entry which is preliminary data.</text>
</comment>
<organism evidence="1 2">
    <name type="scientific">Allacma fusca</name>
    <dbReference type="NCBI Taxonomy" id="39272"/>
    <lineage>
        <taxon>Eukaryota</taxon>
        <taxon>Metazoa</taxon>
        <taxon>Ecdysozoa</taxon>
        <taxon>Arthropoda</taxon>
        <taxon>Hexapoda</taxon>
        <taxon>Collembola</taxon>
        <taxon>Symphypleona</taxon>
        <taxon>Sminthuridae</taxon>
        <taxon>Allacma</taxon>
    </lineage>
</organism>
<sequence length="119" mass="13567">MKEIADKNPADALLYGSNFKKKLEAAESVAKEGVKRQWIIQVSFRSDNRKMDNGGPPKECNRHNFFFSQLAILQQLLRELTSKQSDKDGPLHRLFAKVYKQPIINRSEFAESVSASILN</sequence>
<dbReference type="EMBL" id="CAJVCH010533389">
    <property type="protein sequence ID" value="CAG7824585.1"/>
    <property type="molecule type" value="Genomic_DNA"/>
</dbReference>
<dbReference type="OrthoDB" id="7555207at2759"/>
<gene>
    <name evidence="1" type="ORF">AFUS01_LOCUS34734</name>
</gene>
<proteinExistence type="predicted"/>
<dbReference type="AlphaFoldDB" id="A0A8J2LLS3"/>
<protein>
    <submittedName>
        <fullName evidence="1">Uncharacterized protein</fullName>
    </submittedName>
</protein>
<accession>A0A8J2LLS3</accession>
<dbReference type="Proteomes" id="UP000708208">
    <property type="component" value="Unassembled WGS sequence"/>
</dbReference>
<evidence type="ECO:0000313" key="1">
    <source>
        <dbReference type="EMBL" id="CAG7824585.1"/>
    </source>
</evidence>